<dbReference type="PANTHER" id="PTHR10174:SF224">
    <property type="entry name" value="RETINOL-BINDING PROTEIN PINTA"/>
    <property type="match status" value="1"/>
</dbReference>
<feature type="domain" description="CRAL-TRIO" evidence="1">
    <location>
        <begin position="107"/>
        <end position="202"/>
    </location>
</feature>
<dbReference type="EMBL" id="JAHIBW010000016">
    <property type="protein sequence ID" value="KAG7303404.1"/>
    <property type="molecule type" value="Genomic_DNA"/>
</dbReference>
<accession>A0ABQ7QDV5</accession>
<dbReference type="Gene3D" id="3.40.525.10">
    <property type="entry name" value="CRAL-TRIO lipid binding domain"/>
    <property type="match status" value="1"/>
</dbReference>
<dbReference type="Pfam" id="PF00650">
    <property type="entry name" value="CRAL_TRIO"/>
    <property type="match status" value="1"/>
</dbReference>
<keyword evidence="3" id="KW-1185">Reference proteome</keyword>
<dbReference type="InterPro" id="IPR001251">
    <property type="entry name" value="CRAL-TRIO_dom"/>
</dbReference>
<dbReference type="CDD" id="cd00170">
    <property type="entry name" value="SEC14"/>
    <property type="match status" value="1"/>
</dbReference>
<evidence type="ECO:0000313" key="3">
    <source>
        <dbReference type="Proteomes" id="UP000823941"/>
    </source>
</evidence>
<dbReference type="SUPFAM" id="SSF46938">
    <property type="entry name" value="CRAL/TRIO N-terminal domain"/>
    <property type="match status" value="1"/>
</dbReference>
<dbReference type="PROSITE" id="PS50191">
    <property type="entry name" value="CRAL_TRIO"/>
    <property type="match status" value="1"/>
</dbReference>
<name>A0ABQ7QDV5_PLUXY</name>
<dbReference type="InterPro" id="IPR036865">
    <property type="entry name" value="CRAL-TRIO_dom_sf"/>
</dbReference>
<dbReference type="SUPFAM" id="SSF52087">
    <property type="entry name" value="CRAL/TRIO domain"/>
    <property type="match status" value="1"/>
</dbReference>
<sequence>MLIRYLVSCNFSTEKVKDKLDNFYSAKNKMSDLLKNRDPLSPTIENVLKTGYWLLLPKRTDDNHRISIFRLPENANKDTSFADIVKISFMIGEYRLWNDVTGGEHWVFDYQNVTFQFAMQCTPTLVSNITFILSHCLAAKLKGVHLIGIPQYCEALLNLFKRAMKPKVAERINIYNSYEELYKKLPKALFPSDFGGNEISSKEITESWMKTFQTPEWRQYFLDQDEACSDESKREGVTKLDEVFGVEGSFRKLDID</sequence>
<organism evidence="2 3">
    <name type="scientific">Plutella xylostella</name>
    <name type="common">Diamondback moth</name>
    <name type="synonym">Plutella maculipennis</name>
    <dbReference type="NCBI Taxonomy" id="51655"/>
    <lineage>
        <taxon>Eukaryota</taxon>
        <taxon>Metazoa</taxon>
        <taxon>Ecdysozoa</taxon>
        <taxon>Arthropoda</taxon>
        <taxon>Hexapoda</taxon>
        <taxon>Insecta</taxon>
        <taxon>Pterygota</taxon>
        <taxon>Neoptera</taxon>
        <taxon>Endopterygota</taxon>
        <taxon>Lepidoptera</taxon>
        <taxon>Glossata</taxon>
        <taxon>Ditrysia</taxon>
        <taxon>Yponomeutoidea</taxon>
        <taxon>Plutellidae</taxon>
        <taxon>Plutella</taxon>
    </lineage>
</organism>
<evidence type="ECO:0000313" key="2">
    <source>
        <dbReference type="EMBL" id="KAG7303404.1"/>
    </source>
</evidence>
<dbReference type="Proteomes" id="UP000823941">
    <property type="component" value="Chromosome 16"/>
</dbReference>
<dbReference type="PRINTS" id="PR00180">
    <property type="entry name" value="CRETINALDHBP"/>
</dbReference>
<gene>
    <name evidence="2" type="ORF">JYU34_011920</name>
</gene>
<comment type="caution">
    <text evidence="2">The sequence shown here is derived from an EMBL/GenBank/DDBJ whole genome shotgun (WGS) entry which is preliminary data.</text>
</comment>
<proteinExistence type="predicted"/>
<dbReference type="Gene3D" id="1.20.5.1200">
    <property type="entry name" value="Alpha-tocopherol transfer"/>
    <property type="match status" value="1"/>
</dbReference>
<reference evidence="2 3" key="1">
    <citation type="submission" date="2021-06" db="EMBL/GenBank/DDBJ databases">
        <title>A haploid diamondback moth (Plutella xylostella L.) genome assembly resolves 31 chromosomes and identifies a diamide resistance mutation.</title>
        <authorList>
            <person name="Ward C.M."/>
            <person name="Perry K.D."/>
            <person name="Baker G."/>
            <person name="Powis K."/>
            <person name="Heckel D.G."/>
            <person name="Baxter S.W."/>
        </authorList>
    </citation>
    <scope>NUCLEOTIDE SEQUENCE [LARGE SCALE GENOMIC DNA]</scope>
    <source>
        <strain evidence="2 3">LV</strain>
        <tissue evidence="2">Single pupa</tissue>
    </source>
</reference>
<dbReference type="PANTHER" id="PTHR10174">
    <property type="entry name" value="ALPHA-TOCOPHEROL TRANSFER PROTEIN-RELATED"/>
    <property type="match status" value="1"/>
</dbReference>
<protein>
    <recommendedName>
        <fullName evidence="1">CRAL-TRIO domain-containing protein</fullName>
    </recommendedName>
</protein>
<dbReference type="InterPro" id="IPR036273">
    <property type="entry name" value="CRAL/TRIO_N_dom_sf"/>
</dbReference>
<evidence type="ECO:0000259" key="1">
    <source>
        <dbReference type="PROSITE" id="PS50191"/>
    </source>
</evidence>